<dbReference type="InterPro" id="IPR016193">
    <property type="entry name" value="Cytidine_deaminase-like"/>
</dbReference>
<sequence>MVNNSWEIIHIPGKPPFSPTQQPTVDVFASIVDPKHANTLIRKLNKIAPFENLRHVKRVRKSCSNGKAELSMILCLTGEDGTELGSMPMDLLELTNCYQLSPFVTQVCKYAATTKEEWEEQCKLWPTSFHPPTYNIEGITGFSEENSTRIFNYMNFALKLAKSAGDQFVNAAVIVDPSLNKIITSACDEISSWNMHLDGHESHSLDVVEATTSHDDANGCALLKSNLNGSFNVPKSSSSRISCLNPWQWSHQHLSSSSSCFWHPLRHAAMVAIEYAAARDRRLFPTMEESDEKYVPLDPNVTSASAVGLPAKRQKTKLANVKNGDDISADGFLSKSERPYLCTGCDIYLAWEPCAMCAMALVHQRIKRIFYAFPNPHTGALGTVYRLQGEKSLNHHYAVFQVILHNEALASVEESITVEKGE</sequence>
<dbReference type="GO" id="GO:0005737">
    <property type="term" value="C:cytoplasm"/>
    <property type="evidence" value="ECO:0000318"/>
    <property type="project" value="GO_Central"/>
</dbReference>
<dbReference type="GO" id="GO:0005634">
    <property type="term" value="C:nucleus"/>
    <property type="evidence" value="ECO:0000318"/>
    <property type="project" value="GO_Central"/>
</dbReference>
<evidence type="ECO:0000259" key="3">
    <source>
        <dbReference type="PROSITE" id="PS51747"/>
    </source>
</evidence>
<keyword evidence="1" id="KW-0819">tRNA processing</keyword>
<dbReference type="KEGG" id="soe:110793294"/>
<reference evidence="4" key="1">
    <citation type="journal article" date="2021" name="Nat. Commun.">
        <title>Genomic analyses provide insights into spinach domestication and the genetic basis of agronomic traits.</title>
        <authorList>
            <person name="Cai X."/>
            <person name="Sun X."/>
            <person name="Xu C."/>
            <person name="Sun H."/>
            <person name="Wang X."/>
            <person name="Ge C."/>
            <person name="Zhang Z."/>
            <person name="Wang Q."/>
            <person name="Fei Z."/>
            <person name="Jiao C."/>
            <person name="Wang Q."/>
        </authorList>
    </citation>
    <scope>NUCLEOTIDE SEQUENCE [LARGE SCALE GENOMIC DNA]</scope>
    <source>
        <strain evidence="4">cv. Varoflay</strain>
    </source>
</reference>
<comment type="similarity">
    <text evidence="2">Belongs to the cytidine and deoxycytidylate deaminase family. ADAT3 subfamily.</text>
</comment>
<name>A0A9R0IR84_SPIOL</name>
<dbReference type="PANTHER" id="PTHR11079:SF156">
    <property type="entry name" value="INACTIVE TRNA-SPECIFIC ADENOSINE DEAMINASE-LIKE PROTEIN 3-RELATED"/>
    <property type="match status" value="1"/>
</dbReference>
<dbReference type="AlphaFoldDB" id="A0A9R0IR84"/>
<dbReference type="InterPro" id="IPR002125">
    <property type="entry name" value="CMP_dCMP_dom"/>
</dbReference>
<evidence type="ECO:0000256" key="2">
    <source>
        <dbReference type="ARBA" id="ARBA00038160"/>
    </source>
</evidence>
<dbReference type="PANTHER" id="PTHR11079">
    <property type="entry name" value="CYTOSINE DEAMINASE FAMILY MEMBER"/>
    <property type="match status" value="1"/>
</dbReference>
<dbReference type="CDD" id="cd01285">
    <property type="entry name" value="nucleoside_deaminase"/>
    <property type="match status" value="1"/>
</dbReference>
<feature type="domain" description="CMP/dCMP-type deaminase" evidence="3">
    <location>
        <begin position="289"/>
        <end position="384"/>
    </location>
</feature>
<dbReference type="OrthoDB" id="3180714at2759"/>
<reference evidence="5" key="2">
    <citation type="submission" date="2025-08" db="UniProtKB">
        <authorList>
            <consortium name="RefSeq"/>
        </authorList>
    </citation>
    <scope>IDENTIFICATION</scope>
    <source>
        <tissue evidence="5">Leaf</tissue>
    </source>
</reference>
<dbReference type="Gene3D" id="3.40.140.10">
    <property type="entry name" value="Cytidine Deaminase, domain 2"/>
    <property type="match status" value="1"/>
</dbReference>
<protein>
    <submittedName>
        <fullName evidence="5">tRNA-specific adenosine deaminase TAD3 isoform X1</fullName>
    </submittedName>
</protein>
<organism evidence="4 5">
    <name type="scientific">Spinacia oleracea</name>
    <name type="common">Spinach</name>
    <dbReference type="NCBI Taxonomy" id="3562"/>
    <lineage>
        <taxon>Eukaryota</taxon>
        <taxon>Viridiplantae</taxon>
        <taxon>Streptophyta</taxon>
        <taxon>Embryophyta</taxon>
        <taxon>Tracheophyta</taxon>
        <taxon>Spermatophyta</taxon>
        <taxon>Magnoliopsida</taxon>
        <taxon>eudicotyledons</taxon>
        <taxon>Gunneridae</taxon>
        <taxon>Pentapetalae</taxon>
        <taxon>Caryophyllales</taxon>
        <taxon>Chenopodiaceae</taxon>
        <taxon>Chenopodioideae</taxon>
        <taxon>Anserineae</taxon>
        <taxon>Spinacia</taxon>
    </lineage>
</organism>
<gene>
    <name evidence="5" type="primary">LOC110793294</name>
</gene>
<dbReference type="GO" id="GO:0052717">
    <property type="term" value="F:tRNA-specific adenosine-34 deaminase activity"/>
    <property type="evidence" value="ECO:0007669"/>
    <property type="project" value="TreeGrafter"/>
</dbReference>
<dbReference type="RefSeq" id="XP_021853846.1">
    <property type="nucleotide sequence ID" value="XM_021998154.2"/>
</dbReference>
<dbReference type="PROSITE" id="PS51747">
    <property type="entry name" value="CYT_DCMP_DEAMINASES_2"/>
    <property type="match status" value="1"/>
</dbReference>
<evidence type="ECO:0000256" key="1">
    <source>
        <dbReference type="ARBA" id="ARBA00022694"/>
    </source>
</evidence>
<evidence type="ECO:0000313" key="4">
    <source>
        <dbReference type="Proteomes" id="UP000813463"/>
    </source>
</evidence>
<evidence type="ECO:0000313" key="5">
    <source>
        <dbReference type="RefSeq" id="XP_021853846.1"/>
    </source>
</evidence>
<keyword evidence="4" id="KW-1185">Reference proteome</keyword>
<accession>A0A9R0IR84</accession>
<proteinExistence type="inferred from homology"/>
<dbReference type="Pfam" id="PF00383">
    <property type="entry name" value="dCMP_cyt_deam_1"/>
    <property type="match status" value="1"/>
</dbReference>
<dbReference type="GO" id="GO:0008033">
    <property type="term" value="P:tRNA processing"/>
    <property type="evidence" value="ECO:0007669"/>
    <property type="project" value="UniProtKB-KW"/>
</dbReference>
<dbReference type="GeneID" id="110793294"/>
<dbReference type="SUPFAM" id="SSF53927">
    <property type="entry name" value="Cytidine deaminase-like"/>
    <property type="match status" value="1"/>
</dbReference>
<dbReference type="Proteomes" id="UP000813463">
    <property type="component" value="Chromosome 2"/>
</dbReference>